<proteinExistence type="predicted"/>
<reference evidence="2" key="1">
    <citation type="submission" date="2022-11" db="EMBL/GenBank/DDBJ databases">
        <authorList>
            <person name="Morgan W.R."/>
            <person name="Tartar A."/>
        </authorList>
    </citation>
    <scope>NUCLEOTIDE SEQUENCE</scope>
    <source>
        <strain evidence="2">ARSEF 373</strain>
    </source>
</reference>
<accession>A0AAV2ZGZ9</accession>
<name>A0AAV2ZGZ9_9STRA</name>
<feature type="compositionally biased region" description="Basic and acidic residues" evidence="1">
    <location>
        <begin position="34"/>
        <end position="44"/>
    </location>
</feature>
<dbReference type="AlphaFoldDB" id="A0AAV2ZGZ9"/>
<feature type="compositionally biased region" description="Polar residues" evidence="1">
    <location>
        <begin position="209"/>
        <end position="223"/>
    </location>
</feature>
<evidence type="ECO:0000313" key="2">
    <source>
        <dbReference type="EMBL" id="DBA04442.1"/>
    </source>
</evidence>
<dbReference type="Proteomes" id="UP001146120">
    <property type="component" value="Unassembled WGS sequence"/>
</dbReference>
<keyword evidence="3" id="KW-1185">Reference proteome</keyword>
<feature type="region of interest" description="Disordered" evidence="1">
    <location>
        <begin position="24"/>
        <end position="94"/>
    </location>
</feature>
<feature type="compositionally biased region" description="Polar residues" evidence="1">
    <location>
        <begin position="64"/>
        <end position="83"/>
    </location>
</feature>
<reference evidence="2" key="2">
    <citation type="journal article" date="2023" name="Microbiol Resour">
        <title>Decontamination and Annotation of the Draft Genome Sequence of the Oomycete Lagenidium giganteum ARSEF 373.</title>
        <authorList>
            <person name="Morgan W.R."/>
            <person name="Tartar A."/>
        </authorList>
    </citation>
    <scope>NUCLEOTIDE SEQUENCE</scope>
    <source>
        <strain evidence="2">ARSEF 373</strain>
    </source>
</reference>
<sequence>MGALLSSRERHDCVGYDECARRLEYPHPRSQPKMSERVDLHDACHGPQQAPQSAQQAPPPASALETSSSSCVGNGAPTSTTDCSPAPKKSTKKRVRWSTITIHEFGVGHGGSAVPKNGPSIGLAQTPEFTWSTKVGTMARSLDGVRRFSATERVALLRSAGYAVETIKSFVEEAAHERNSRELYHSHVMKLFRKKRKKRKLSKNHEETSVVTTPTNSEKNAET</sequence>
<feature type="compositionally biased region" description="Low complexity" evidence="1">
    <location>
        <begin position="47"/>
        <end position="56"/>
    </location>
</feature>
<evidence type="ECO:0000313" key="3">
    <source>
        <dbReference type="Proteomes" id="UP001146120"/>
    </source>
</evidence>
<gene>
    <name evidence="2" type="ORF">N0F65_010038</name>
</gene>
<dbReference type="EMBL" id="DAKRPA010000008">
    <property type="protein sequence ID" value="DBA04442.1"/>
    <property type="molecule type" value="Genomic_DNA"/>
</dbReference>
<feature type="region of interest" description="Disordered" evidence="1">
    <location>
        <begin position="194"/>
        <end position="223"/>
    </location>
</feature>
<organism evidence="2 3">
    <name type="scientific">Lagenidium giganteum</name>
    <dbReference type="NCBI Taxonomy" id="4803"/>
    <lineage>
        <taxon>Eukaryota</taxon>
        <taxon>Sar</taxon>
        <taxon>Stramenopiles</taxon>
        <taxon>Oomycota</taxon>
        <taxon>Peronosporomycetes</taxon>
        <taxon>Pythiales</taxon>
        <taxon>Pythiaceae</taxon>
    </lineage>
</organism>
<protein>
    <submittedName>
        <fullName evidence="2">Uncharacterized protein</fullName>
    </submittedName>
</protein>
<evidence type="ECO:0000256" key="1">
    <source>
        <dbReference type="SAM" id="MobiDB-lite"/>
    </source>
</evidence>
<comment type="caution">
    <text evidence="2">The sequence shown here is derived from an EMBL/GenBank/DDBJ whole genome shotgun (WGS) entry which is preliminary data.</text>
</comment>